<keyword evidence="2" id="KW-0119">Carbohydrate metabolism</keyword>
<proteinExistence type="predicted"/>
<evidence type="ECO:0000259" key="3">
    <source>
        <dbReference type="Pfam" id="PF01370"/>
    </source>
</evidence>
<evidence type="ECO:0000256" key="1">
    <source>
        <dbReference type="ARBA" id="ARBA00022857"/>
    </source>
</evidence>
<gene>
    <name evidence="4" type="ORF">ICN82_16440</name>
</gene>
<dbReference type="RefSeq" id="WP_193184839.1">
    <property type="nucleotide sequence ID" value="NZ_JACVXA010000059.1"/>
</dbReference>
<dbReference type="InterPro" id="IPR050005">
    <property type="entry name" value="DenD"/>
</dbReference>
<feature type="domain" description="NAD-dependent epimerase/dehydratase" evidence="3">
    <location>
        <begin position="3"/>
        <end position="226"/>
    </location>
</feature>
<dbReference type="GO" id="GO:0016491">
    <property type="term" value="F:oxidoreductase activity"/>
    <property type="evidence" value="ECO:0007669"/>
    <property type="project" value="InterPro"/>
</dbReference>
<keyword evidence="1" id="KW-0521">NADP</keyword>
<dbReference type="InterPro" id="IPR036291">
    <property type="entry name" value="NAD(P)-bd_dom_sf"/>
</dbReference>
<dbReference type="PANTHER" id="PTHR43103:SF3">
    <property type="entry name" value="ADP-L-GLYCERO-D-MANNO-HEPTOSE-6-EPIMERASE"/>
    <property type="match status" value="1"/>
</dbReference>
<dbReference type="AlphaFoldDB" id="A0A8J7CYN8"/>
<evidence type="ECO:0000313" key="4">
    <source>
        <dbReference type="EMBL" id="MBE3639792.1"/>
    </source>
</evidence>
<dbReference type="Proteomes" id="UP000609121">
    <property type="component" value="Unassembled WGS sequence"/>
</dbReference>
<dbReference type="NCBIfam" id="NF043036">
    <property type="entry name" value="ErythonDh"/>
    <property type="match status" value="1"/>
</dbReference>
<dbReference type="EMBL" id="JACVXA010000059">
    <property type="protein sequence ID" value="MBE3639792.1"/>
    <property type="molecule type" value="Genomic_DNA"/>
</dbReference>
<keyword evidence="5" id="KW-1185">Reference proteome</keyword>
<comment type="caution">
    <text evidence="4">The sequence shown here is derived from an EMBL/GenBank/DDBJ whole genome shotgun (WGS) entry which is preliminary data.</text>
</comment>
<accession>A0A8J7CYN8</accession>
<name>A0A8J7CYN8_9RHOB</name>
<dbReference type="SUPFAM" id="SSF51735">
    <property type="entry name" value="NAD(P)-binding Rossmann-fold domains"/>
    <property type="match status" value="1"/>
</dbReference>
<dbReference type="PANTHER" id="PTHR43103">
    <property type="entry name" value="NUCLEOSIDE-DIPHOSPHATE-SUGAR EPIMERASE"/>
    <property type="match status" value="1"/>
</dbReference>
<evidence type="ECO:0000256" key="2">
    <source>
        <dbReference type="ARBA" id="ARBA00023277"/>
    </source>
</evidence>
<sequence>MKIVVTGGAGFLGSRLIAKLLAEGFGPGREVTSIVSLDRVACPVTDARVSSVAGSIDDAADVAQALSQGPDVIYHLAAVLSGQSEAEFDTGLHINVDATRLILEECRKLAKPPRFVFTSSLAVFGGEMPRVVPETMATMPQSSYGCGKAIGELLVSEYARKGFVDGLTCRLPTISVRPGKPNSAASSFVSGILREPLNGEPSECPVPLDTRLWISSPDMAIANLVLAGGIDGAALGLNRVLNLPGITVTPAEMLDSLERLGGAEARGRVALTSDQRIIDIVCSWPGAFDVARPLAMGFAADTDFDGVLKQYMAETAPADAPA</sequence>
<dbReference type="Gene3D" id="3.90.25.10">
    <property type="entry name" value="UDP-galactose 4-epimerase, domain 1"/>
    <property type="match status" value="1"/>
</dbReference>
<protein>
    <submittedName>
        <fullName evidence="4">NAD-dependent epimerase/dehydratase family protein</fullName>
    </submittedName>
</protein>
<evidence type="ECO:0000313" key="5">
    <source>
        <dbReference type="Proteomes" id="UP000609121"/>
    </source>
</evidence>
<dbReference type="Pfam" id="PF01370">
    <property type="entry name" value="Epimerase"/>
    <property type="match status" value="1"/>
</dbReference>
<organism evidence="4 5">
    <name type="scientific">Mangrovicoccus algicola</name>
    <dbReference type="NCBI Taxonomy" id="2771008"/>
    <lineage>
        <taxon>Bacteria</taxon>
        <taxon>Pseudomonadati</taxon>
        <taxon>Pseudomonadota</taxon>
        <taxon>Alphaproteobacteria</taxon>
        <taxon>Rhodobacterales</taxon>
        <taxon>Paracoccaceae</taxon>
        <taxon>Mangrovicoccus</taxon>
    </lineage>
</organism>
<reference evidence="4" key="1">
    <citation type="submission" date="2020-09" db="EMBL/GenBank/DDBJ databases">
        <title>A novel bacterium of genus Mangrovicoccus, isolated from South China Sea.</title>
        <authorList>
            <person name="Huang H."/>
            <person name="Mo K."/>
            <person name="Hu Y."/>
        </authorList>
    </citation>
    <scope>NUCLEOTIDE SEQUENCE</scope>
    <source>
        <strain evidence="4">HB182678</strain>
    </source>
</reference>
<dbReference type="Gene3D" id="3.40.50.720">
    <property type="entry name" value="NAD(P)-binding Rossmann-like Domain"/>
    <property type="match status" value="1"/>
</dbReference>
<dbReference type="InterPro" id="IPR001509">
    <property type="entry name" value="Epimerase_deHydtase"/>
</dbReference>